<evidence type="ECO:0000313" key="4">
    <source>
        <dbReference type="Proteomes" id="UP001472677"/>
    </source>
</evidence>
<reference evidence="3 4" key="1">
    <citation type="journal article" date="2024" name="G3 (Bethesda)">
        <title>Genome assembly of Hibiscus sabdariffa L. provides insights into metabolisms of medicinal natural products.</title>
        <authorList>
            <person name="Kim T."/>
        </authorList>
    </citation>
    <scope>NUCLEOTIDE SEQUENCE [LARGE SCALE GENOMIC DNA]</scope>
    <source>
        <strain evidence="3">TK-2024</strain>
        <tissue evidence="3">Old leaves</tissue>
    </source>
</reference>
<accession>A0ABR2FZI5</accession>
<dbReference type="EMBL" id="JBBPBM010000004">
    <property type="protein sequence ID" value="KAK8589351.1"/>
    <property type="molecule type" value="Genomic_DNA"/>
</dbReference>
<keyword evidence="1" id="KW-0472">Membrane</keyword>
<dbReference type="Proteomes" id="UP001472677">
    <property type="component" value="Unassembled WGS sequence"/>
</dbReference>
<dbReference type="Pfam" id="PF13968">
    <property type="entry name" value="DUF4220"/>
    <property type="match status" value="1"/>
</dbReference>
<sequence>MELVTPKLMKIWKDWELRSMVLTSLLVQIILIVFSSRRKYIRREKFRATVWCSYLLADSAATIALGILTSNLGDIYNKKSLFLGRQSVVVKALLGTNSTDSCDWIHLLHGPVVRWPSFIAKHSLVVGSITERRRLFGRQAVINFETRCSLLQTLVRTIPKYNQSRCLVSNIQVLVDLIISFKVKEKNQSLFQKMSDKDAFDVVAIELGFMCDKLYTKETVIYTPGLIRHITTLRVQLVFCLEDMKKYKKADISVTSLLLLVAVVL</sequence>
<proteinExistence type="predicted"/>
<evidence type="ECO:0000259" key="2">
    <source>
        <dbReference type="Pfam" id="PF13968"/>
    </source>
</evidence>
<keyword evidence="4" id="KW-1185">Reference proteome</keyword>
<organism evidence="3 4">
    <name type="scientific">Hibiscus sabdariffa</name>
    <name type="common">roselle</name>
    <dbReference type="NCBI Taxonomy" id="183260"/>
    <lineage>
        <taxon>Eukaryota</taxon>
        <taxon>Viridiplantae</taxon>
        <taxon>Streptophyta</taxon>
        <taxon>Embryophyta</taxon>
        <taxon>Tracheophyta</taxon>
        <taxon>Spermatophyta</taxon>
        <taxon>Magnoliopsida</taxon>
        <taxon>eudicotyledons</taxon>
        <taxon>Gunneridae</taxon>
        <taxon>Pentapetalae</taxon>
        <taxon>rosids</taxon>
        <taxon>malvids</taxon>
        <taxon>Malvales</taxon>
        <taxon>Malvaceae</taxon>
        <taxon>Malvoideae</taxon>
        <taxon>Hibiscus</taxon>
    </lineage>
</organism>
<feature type="transmembrane region" description="Helical" evidence="1">
    <location>
        <begin position="20"/>
        <end position="36"/>
    </location>
</feature>
<feature type="domain" description="DUF4220" evidence="2">
    <location>
        <begin position="173"/>
        <end position="265"/>
    </location>
</feature>
<keyword evidence="1" id="KW-0812">Transmembrane</keyword>
<dbReference type="PANTHER" id="PTHR31325">
    <property type="entry name" value="OS01G0798800 PROTEIN-RELATED"/>
    <property type="match status" value="1"/>
</dbReference>
<evidence type="ECO:0000313" key="3">
    <source>
        <dbReference type="EMBL" id="KAK8589351.1"/>
    </source>
</evidence>
<dbReference type="InterPro" id="IPR025315">
    <property type="entry name" value="DUF4220"/>
</dbReference>
<keyword evidence="1" id="KW-1133">Transmembrane helix</keyword>
<feature type="transmembrane region" description="Helical" evidence="1">
    <location>
        <begin position="48"/>
        <end position="68"/>
    </location>
</feature>
<evidence type="ECO:0000256" key="1">
    <source>
        <dbReference type="SAM" id="Phobius"/>
    </source>
</evidence>
<gene>
    <name evidence="3" type="ORF">V6N12_023751</name>
</gene>
<name>A0ABR2FZI5_9ROSI</name>
<comment type="caution">
    <text evidence="3">The sequence shown here is derived from an EMBL/GenBank/DDBJ whole genome shotgun (WGS) entry which is preliminary data.</text>
</comment>
<protein>
    <recommendedName>
        <fullName evidence="2">DUF4220 domain-containing protein</fullName>
    </recommendedName>
</protein>